<evidence type="ECO:0000313" key="2">
    <source>
        <dbReference type="Proteomes" id="UP001460270"/>
    </source>
</evidence>
<keyword evidence="2" id="KW-1185">Reference proteome</keyword>
<gene>
    <name evidence="1" type="ORF">WMY93_003695</name>
</gene>
<evidence type="ECO:0008006" key="3">
    <source>
        <dbReference type="Google" id="ProtNLM"/>
    </source>
</evidence>
<protein>
    <recommendedName>
        <fullName evidence="3">SAM domain-containing protein</fullName>
    </recommendedName>
</protein>
<organism evidence="1 2">
    <name type="scientific">Mugilogobius chulae</name>
    <name type="common">yellowstripe goby</name>
    <dbReference type="NCBI Taxonomy" id="88201"/>
    <lineage>
        <taxon>Eukaryota</taxon>
        <taxon>Metazoa</taxon>
        <taxon>Chordata</taxon>
        <taxon>Craniata</taxon>
        <taxon>Vertebrata</taxon>
        <taxon>Euteleostomi</taxon>
        <taxon>Actinopterygii</taxon>
        <taxon>Neopterygii</taxon>
        <taxon>Teleostei</taxon>
        <taxon>Neoteleostei</taxon>
        <taxon>Acanthomorphata</taxon>
        <taxon>Gobiaria</taxon>
        <taxon>Gobiiformes</taxon>
        <taxon>Gobioidei</taxon>
        <taxon>Gobiidae</taxon>
        <taxon>Gobionellinae</taxon>
        <taxon>Mugilogobius</taxon>
    </lineage>
</organism>
<dbReference type="PANTHER" id="PTHR46579">
    <property type="entry name" value="F5/8 TYPE C DOMAIN-CONTAINING PROTEIN-RELATED"/>
    <property type="match status" value="1"/>
</dbReference>
<evidence type="ECO:0000313" key="1">
    <source>
        <dbReference type="EMBL" id="KAK7940369.1"/>
    </source>
</evidence>
<reference evidence="2" key="1">
    <citation type="submission" date="2024-04" db="EMBL/GenBank/DDBJ databases">
        <title>Salinicola lusitanus LLJ914,a marine bacterium isolated from the Okinawa Trough.</title>
        <authorList>
            <person name="Li J."/>
        </authorList>
    </citation>
    <scope>NUCLEOTIDE SEQUENCE [LARGE SCALE GENOMIC DNA]</scope>
</reference>
<accession>A0AAW0Q0A7</accession>
<dbReference type="InterPro" id="IPR013761">
    <property type="entry name" value="SAM/pointed_sf"/>
</dbReference>
<sequence length="737" mass="84775">MESLIQDKLREWNLKELIKPFEDNQINYDIFLSLDTSDRLEILIPKIGPRAKFQKRLKEYKKSLNRRRDEELMETNMDSGQESIHHMSNMSLPSQSLVTEQGILATQLFVLRHHLSVPAQDDLMSLFKSIIPNFTVDSLAFNTGRIKVYKRECRTGFFMYSSLRELLKETLESYGMKLIPKVINREQKICDIMEGKIYQELIKNKRLTDDDITLLWNCDGAPIGQNSIWPLQFTINELPYQIRKHVLVQALWCGTVAPDMAKFLRPFVDECCELERTPFRWVDSCGVTHFSRVFVLVCSSDAVARPLLRNSVQFNGEYGCDWCLHPGSMVDKGSGKVRSYAYNEQKPIETRREKMYRDDAIKAETSEKTVNGVKGVSNLLDLPVFDIVQGFVPEYSHAVLFGVTKQLVSLWLDQRNSTEPWYLGDKIEELDTCLLSLRPEIKITQSPISLKCRDTWKAVDWQAFLLFYGLYVLQPYLTLRYLNHFCRLSCSMHMLLQDSITQKSLNRVCVYLKGFVRDMAVLYGEEHVTFNCHQLIHLCDSVENWGPLWATSALGFERNNKDLQALLCDVINNSEDIVKKFSIWQQIPTHFRSSVFGKSDFSDLLNLNSLLSNSKATFAPLGKSVHLDISDSIKLAVQELLKYTPAKISAYECFTHGDRVYHCVNSKAADQTKCTIKQKKNKNGCYGEIHFCLGVKCQYTCTSDCQCPITPVFVAKMFDISPVFETLPMEHSADLPF</sequence>
<name>A0AAW0Q0A7_9GOBI</name>
<comment type="caution">
    <text evidence="1">The sequence shown here is derived from an EMBL/GenBank/DDBJ whole genome shotgun (WGS) entry which is preliminary data.</text>
</comment>
<dbReference type="AlphaFoldDB" id="A0AAW0Q0A7"/>
<dbReference type="EMBL" id="JBBPFD010000002">
    <property type="protein sequence ID" value="KAK7940369.1"/>
    <property type="molecule type" value="Genomic_DNA"/>
</dbReference>
<dbReference type="Proteomes" id="UP001460270">
    <property type="component" value="Unassembled WGS sequence"/>
</dbReference>
<proteinExistence type="predicted"/>
<dbReference type="Gene3D" id="1.10.150.50">
    <property type="entry name" value="Transcription Factor, Ets-1"/>
    <property type="match status" value="1"/>
</dbReference>
<dbReference type="PANTHER" id="PTHR46579:SF1">
    <property type="entry name" value="F5_8 TYPE C DOMAIN-CONTAINING PROTEIN"/>
    <property type="match status" value="1"/>
</dbReference>